<dbReference type="Proteomes" id="UP000257109">
    <property type="component" value="Unassembled WGS sequence"/>
</dbReference>
<organism evidence="1 2">
    <name type="scientific">Mucuna pruriens</name>
    <name type="common">Velvet bean</name>
    <name type="synonym">Dolichos pruriens</name>
    <dbReference type="NCBI Taxonomy" id="157652"/>
    <lineage>
        <taxon>Eukaryota</taxon>
        <taxon>Viridiplantae</taxon>
        <taxon>Streptophyta</taxon>
        <taxon>Embryophyta</taxon>
        <taxon>Tracheophyta</taxon>
        <taxon>Spermatophyta</taxon>
        <taxon>Magnoliopsida</taxon>
        <taxon>eudicotyledons</taxon>
        <taxon>Gunneridae</taxon>
        <taxon>Pentapetalae</taxon>
        <taxon>rosids</taxon>
        <taxon>fabids</taxon>
        <taxon>Fabales</taxon>
        <taxon>Fabaceae</taxon>
        <taxon>Papilionoideae</taxon>
        <taxon>50 kb inversion clade</taxon>
        <taxon>NPAAA clade</taxon>
        <taxon>indigoferoid/millettioid clade</taxon>
        <taxon>Phaseoleae</taxon>
        <taxon>Mucuna</taxon>
    </lineage>
</organism>
<comment type="caution">
    <text evidence="1">The sequence shown here is derived from an EMBL/GenBank/DDBJ whole genome shotgun (WGS) entry which is preliminary data.</text>
</comment>
<keyword evidence="2" id="KW-1185">Reference proteome</keyword>
<sequence>MAKLKEIKKILQKIVNPSRKDWSSVGSPYWIVFSKAYHLPLSSAIWPTTKSAKKGNFSCKNWWSFTWKHMNTPGSTNKKLKLIVVELKDETTNNTFQVNGHQLKIFHEGLVSIVGKMESILLMEPAMPDDTP</sequence>
<evidence type="ECO:0000313" key="1">
    <source>
        <dbReference type="EMBL" id="RDX86141.1"/>
    </source>
</evidence>
<name>A0A371G6K1_MUCPR</name>
<reference evidence="1" key="1">
    <citation type="submission" date="2018-05" db="EMBL/GenBank/DDBJ databases">
        <title>Draft genome of Mucuna pruriens seed.</title>
        <authorList>
            <person name="Nnadi N.E."/>
            <person name="Vos R."/>
            <person name="Hasami M.H."/>
            <person name="Devisetty U.K."/>
            <person name="Aguiy J.C."/>
        </authorList>
    </citation>
    <scope>NUCLEOTIDE SEQUENCE [LARGE SCALE GENOMIC DNA]</scope>
    <source>
        <strain evidence="1">JCA_2017</strain>
    </source>
</reference>
<gene>
    <name evidence="1" type="ORF">CR513_32562</name>
</gene>
<evidence type="ECO:0000313" key="2">
    <source>
        <dbReference type="Proteomes" id="UP000257109"/>
    </source>
</evidence>
<dbReference type="EMBL" id="QJKJ01006599">
    <property type="protein sequence ID" value="RDX86141.1"/>
    <property type="molecule type" value="Genomic_DNA"/>
</dbReference>
<accession>A0A371G6K1</accession>
<proteinExistence type="predicted"/>
<feature type="non-terminal residue" evidence="1">
    <location>
        <position position="1"/>
    </location>
</feature>
<protein>
    <submittedName>
        <fullName evidence="1">Uncharacterized protein</fullName>
    </submittedName>
</protein>
<dbReference type="AlphaFoldDB" id="A0A371G6K1"/>